<dbReference type="eggNOG" id="ENOG502S1FI">
    <property type="taxonomic scope" value="Eukaryota"/>
</dbReference>
<reference evidence="3 4" key="1">
    <citation type="journal article" date="2010" name="Science">
        <title>Genomic analysis of organismal complexity in the multicellular green alga Volvox carteri.</title>
        <authorList>
            <person name="Prochnik S.E."/>
            <person name="Umen J."/>
            <person name="Nedelcu A.M."/>
            <person name="Hallmann A."/>
            <person name="Miller S.M."/>
            <person name="Nishii I."/>
            <person name="Ferris P."/>
            <person name="Kuo A."/>
            <person name="Mitros T."/>
            <person name="Fritz-Laylin L.K."/>
            <person name="Hellsten U."/>
            <person name="Chapman J."/>
            <person name="Simakov O."/>
            <person name="Rensing S.A."/>
            <person name="Terry A."/>
            <person name="Pangilinan J."/>
            <person name="Kapitonov V."/>
            <person name="Jurka J."/>
            <person name="Salamov A."/>
            <person name="Shapiro H."/>
            <person name="Schmutz J."/>
            <person name="Grimwood J."/>
            <person name="Lindquist E."/>
            <person name="Lucas S."/>
            <person name="Grigoriev I.V."/>
            <person name="Schmitt R."/>
            <person name="Kirk D."/>
            <person name="Rokhsar D.S."/>
        </authorList>
    </citation>
    <scope>NUCLEOTIDE SEQUENCE [LARGE SCALE GENOMIC DNA]</scope>
    <source>
        <strain evidence="4">f. Nagariensis / Eve</strain>
    </source>
</reference>
<gene>
    <name evidence="3" type="ORF">VOLCADRAFT_104657</name>
</gene>
<dbReference type="PANTHER" id="PTHR36777:SF2">
    <property type="entry name" value="EXPRESSED PROTEIN"/>
    <property type="match status" value="1"/>
</dbReference>
<accession>D8TVL9</accession>
<dbReference type="GeneID" id="9616690"/>
<dbReference type="Proteomes" id="UP000001058">
    <property type="component" value="Unassembled WGS sequence"/>
</dbReference>
<keyword evidence="2" id="KW-1133">Transmembrane helix</keyword>
<dbReference type="RefSeq" id="XP_002950405.1">
    <property type="nucleotide sequence ID" value="XM_002950359.1"/>
</dbReference>
<proteinExistence type="predicted"/>
<sequence length="153" mass="16617">MQAVLVPVSRATPLCTRTSQLCPVQVRHRARMLFRVLASKDSKDDVVSGAIKAANGLVDKATDLVPETVPRPAARAGVAIASVMFIFWLLQKVISGVLTLALFAGVGYYFLTQQMADKDDTIDVTPPSKKGGRSGEDLDDPLAEARRIMDKYK</sequence>
<protein>
    <submittedName>
        <fullName evidence="3">Uncharacterized protein</fullName>
    </submittedName>
</protein>
<evidence type="ECO:0000313" key="3">
    <source>
        <dbReference type="EMBL" id="EFJ48606.1"/>
    </source>
</evidence>
<evidence type="ECO:0000313" key="4">
    <source>
        <dbReference type="Proteomes" id="UP000001058"/>
    </source>
</evidence>
<dbReference type="KEGG" id="vcn:VOLCADRAFT_104657"/>
<evidence type="ECO:0000256" key="2">
    <source>
        <dbReference type="SAM" id="Phobius"/>
    </source>
</evidence>
<feature type="region of interest" description="Disordered" evidence="1">
    <location>
        <begin position="121"/>
        <end position="142"/>
    </location>
</feature>
<keyword evidence="4" id="KW-1185">Reference proteome</keyword>
<keyword evidence="2" id="KW-0812">Transmembrane</keyword>
<feature type="transmembrane region" description="Helical" evidence="2">
    <location>
        <begin position="85"/>
        <end position="111"/>
    </location>
</feature>
<name>D8TVL9_VOLCA</name>
<dbReference type="InParanoid" id="D8TVL9"/>
<dbReference type="FunCoup" id="D8TVL9">
    <property type="interactions" value="393"/>
</dbReference>
<dbReference type="AlphaFoldDB" id="D8TVL9"/>
<dbReference type="EMBL" id="GL378339">
    <property type="protein sequence ID" value="EFJ48606.1"/>
    <property type="molecule type" value="Genomic_DNA"/>
</dbReference>
<evidence type="ECO:0000256" key="1">
    <source>
        <dbReference type="SAM" id="MobiDB-lite"/>
    </source>
</evidence>
<keyword evidence="2" id="KW-0472">Membrane</keyword>
<dbReference type="OrthoDB" id="534175at2759"/>
<dbReference type="PANTHER" id="PTHR36777">
    <property type="entry name" value="EXPRESSED PROTEIN"/>
    <property type="match status" value="1"/>
</dbReference>
<organism evidence="4">
    <name type="scientific">Volvox carteri f. nagariensis</name>
    <dbReference type="NCBI Taxonomy" id="3068"/>
    <lineage>
        <taxon>Eukaryota</taxon>
        <taxon>Viridiplantae</taxon>
        <taxon>Chlorophyta</taxon>
        <taxon>core chlorophytes</taxon>
        <taxon>Chlorophyceae</taxon>
        <taxon>CS clade</taxon>
        <taxon>Chlamydomonadales</taxon>
        <taxon>Volvocaceae</taxon>
        <taxon>Volvox</taxon>
    </lineage>
</organism>
<dbReference type="STRING" id="3068.D8TVL9"/>